<feature type="coiled-coil region" evidence="1">
    <location>
        <begin position="358"/>
        <end position="385"/>
    </location>
</feature>
<dbReference type="OrthoDB" id="6771825at2759"/>
<evidence type="ECO:0000313" key="3">
    <source>
        <dbReference type="EMBL" id="KAF2893056.1"/>
    </source>
</evidence>
<dbReference type="EMBL" id="VTPC01008275">
    <property type="protein sequence ID" value="KAF2893056.1"/>
    <property type="molecule type" value="Genomic_DNA"/>
</dbReference>
<evidence type="ECO:0000256" key="2">
    <source>
        <dbReference type="SAM" id="MobiDB-lite"/>
    </source>
</evidence>
<feature type="compositionally biased region" description="Low complexity" evidence="2">
    <location>
        <begin position="201"/>
        <end position="214"/>
    </location>
</feature>
<feature type="region of interest" description="Disordered" evidence="2">
    <location>
        <begin position="178"/>
        <end position="255"/>
    </location>
</feature>
<comment type="caution">
    <text evidence="3">The sequence shown here is derived from an EMBL/GenBank/DDBJ whole genome shotgun (WGS) entry which is preliminary data.</text>
</comment>
<sequence length="387" mass="43912">MSNQSGLIFILCNSLDDATVSEEITTTACLGIYIPDLHGNTQQEDCDHVFDDLNTEWTHITMPFIEGTAKNLISALTWLCYCYLLGVSDFRENNTDGQQKKTATVLFPSSALDALILPCDERLLDEQLSSSNIKIIASESPIALESSEQLDHGLSYSEEIEEAEMDNEAIKNDEYTLNEADENNDHPAIENKEDDDYIPLETNASSDDNSSSTGNDEEAKIDDKTTLKKKQSSGVVESDLRGQHQPANKLSENTRNKIREHIAKFPVNDSHYSRGKTKRQYLGNNLNIARMYQLFKEECQNERMGNDDISKQWLYAHIFNTEFNLGFKAPATDTCNMCDEYQILFKGASNVNQQTFVQEKYEKHLAEAQQRYQTKKADKETAKQNDY</sequence>
<proteinExistence type="predicted"/>
<gene>
    <name evidence="3" type="ORF">ILUMI_13126</name>
</gene>
<evidence type="ECO:0000256" key="1">
    <source>
        <dbReference type="SAM" id="Coils"/>
    </source>
</evidence>
<dbReference type="Proteomes" id="UP000801492">
    <property type="component" value="Unassembled WGS sequence"/>
</dbReference>
<keyword evidence="4" id="KW-1185">Reference proteome</keyword>
<protein>
    <submittedName>
        <fullName evidence="3">Uncharacterized protein</fullName>
    </submittedName>
</protein>
<dbReference type="PANTHER" id="PTHR10773">
    <property type="entry name" value="DNA-DIRECTED RNA POLYMERASES I, II, AND III SUBUNIT RPABC2"/>
    <property type="match status" value="1"/>
</dbReference>
<organism evidence="3 4">
    <name type="scientific">Ignelater luminosus</name>
    <name type="common">Cucubano</name>
    <name type="synonym">Pyrophorus luminosus</name>
    <dbReference type="NCBI Taxonomy" id="2038154"/>
    <lineage>
        <taxon>Eukaryota</taxon>
        <taxon>Metazoa</taxon>
        <taxon>Ecdysozoa</taxon>
        <taxon>Arthropoda</taxon>
        <taxon>Hexapoda</taxon>
        <taxon>Insecta</taxon>
        <taxon>Pterygota</taxon>
        <taxon>Neoptera</taxon>
        <taxon>Endopterygota</taxon>
        <taxon>Coleoptera</taxon>
        <taxon>Polyphaga</taxon>
        <taxon>Elateriformia</taxon>
        <taxon>Elateroidea</taxon>
        <taxon>Elateridae</taxon>
        <taxon>Agrypninae</taxon>
        <taxon>Pyrophorini</taxon>
        <taxon>Ignelater</taxon>
    </lineage>
</organism>
<accession>A0A8K0GBQ5</accession>
<dbReference type="PANTHER" id="PTHR10773:SF19">
    <property type="match status" value="1"/>
</dbReference>
<evidence type="ECO:0000313" key="4">
    <source>
        <dbReference type="Proteomes" id="UP000801492"/>
    </source>
</evidence>
<reference evidence="3" key="1">
    <citation type="submission" date="2019-08" db="EMBL/GenBank/DDBJ databases">
        <title>The genome of the North American firefly Photinus pyralis.</title>
        <authorList>
            <consortium name="Photinus pyralis genome working group"/>
            <person name="Fallon T.R."/>
            <person name="Sander Lower S.E."/>
            <person name="Weng J.-K."/>
        </authorList>
    </citation>
    <scope>NUCLEOTIDE SEQUENCE</scope>
    <source>
        <strain evidence="3">TRF0915ILg1</strain>
        <tissue evidence="3">Whole body</tissue>
    </source>
</reference>
<keyword evidence="1" id="KW-0175">Coiled coil</keyword>
<name>A0A8K0GBQ5_IGNLU</name>
<feature type="compositionally biased region" description="Basic and acidic residues" evidence="2">
    <location>
        <begin position="217"/>
        <end position="226"/>
    </location>
</feature>
<dbReference type="AlphaFoldDB" id="A0A8K0GBQ5"/>